<sequence length="947" mass="105477">MAEVALSFELVELFVWLSLHELLGFVQALVVLTIDLGLLRSMATQFMSQYNGHGAAGPQLGINMGHQSAYASKNSNGRSFAFRKRYERIDWRRIASVDVDQVARTLDFNALQENIMNLTFCNIEAELDVRMVDPNFIKLFKLAQLTIEYLLHSQEYLTGVVSSMEEKIKKEEEDHAETKAQLEKVKKDLAETKKESHKRKKLLMAQQQLIHAGSGSYNKCPFCPKAFLNSSFLQSHINRRHNDFSGKAASVAMGAEQSTGQIPQAVRETKEIFQQFQVQQEHAQTFHESTTPKLQDTTAKMEVIRVQEEDKKEIEKIKEMFMRELKDMNEKYQSSERAMTEMEQRLGKKSNLGDLQDDVDNERELLRQQKEEVAMLKEQLERQLRNASLESSTRTSEMDRRSRREERSRRKPPPRKQEVQIEKPVEDEIEEMLEDAGAAASPERVTPRGGQPSGVEVPTKLMMEPSDDDEDTEMKSARGTGSFGRESMHSTMDSFRSGELTLRTTQFLEELRKNPTLRLMRDELISLLQDSLDKIGIPPETRGIPDDLLISKLALLKQRRQSTVQKYPIFTEFRKQCNAHADHLAREKLKQQKKSPPPPSGGRSGIPPRAMNTSMTASGTSSPVRSANQSPIRQPPAPVARQPAMSTPQRPTSASSGQGRYPPPQTQPSRAAAPQQQPKPAPRSPQRTPHSTGSSLEWTSTQWESGEDEETEEESEAPAFEHVRVIKSGPAGRGRGIPAPRGQPTPGARQPVQVQSRGKVQDDDEDDVWDSDVSDLEEEILPSKSRTAPGPIRVQSSPVRNPGLSTSPARGGPVVVQPKGQKVAELSRTIEMQLAGRKEKKLAGAVDTMGGKKEEDVLDDFSDSDWDVSPVEDEPRAATAPKRAPVQVRSSHASDTTNTYGTSVWGSSSKGASTVPAGGTQGGRASRGSYVSVTDVSSDEELDLDNI</sequence>
<evidence type="ECO:0000256" key="4">
    <source>
        <dbReference type="ARBA" id="ARBA00022490"/>
    </source>
</evidence>
<feature type="compositionally biased region" description="Basic and acidic residues" evidence="12">
    <location>
        <begin position="332"/>
        <end position="346"/>
    </location>
</feature>
<evidence type="ECO:0000256" key="2">
    <source>
        <dbReference type="ARBA" id="ARBA00004120"/>
    </source>
</evidence>
<keyword evidence="5" id="KW-0479">Metal-binding</keyword>
<organism evidence="13">
    <name type="scientific">Magallana gigas</name>
    <name type="common">Pacific oyster</name>
    <name type="synonym">Crassostrea gigas</name>
    <dbReference type="NCBI Taxonomy" id="29159"/>
    <lineage>
        <taxon>Eukaryota</taxon>
        <taxon>Metazoa</taxon>
        <taxon>Spiralia</taxon>
        <taxon>Lophotrochozoa</taxon>
        <taxon>Mollusca</taxon>
        <taxon>Bivalvia</taxon>
        <taxon>Autobranchia</taxon>
        <taxon>Pteriomorphia</taxon>
        <taxon>Ostreida</taxon>
        <taxon>Ostreoidea</taxon>
        <taxon>Ostreidae</taxon>
        <taxon>Magallana</taxon>
    </lineage>
</organism>
<dbReference type="HOGENOM" id="CLU_310625_0_0_1"/>
<feature type="coiled-coil region" evidence="11">
    <location>
        <begin position="161"/>
        <end position="195"/>
    </location>
</feature>
<feature type="region of interest" description="Disordered" evidence="12">
    <location>
        <begin position="384"/>
        <end position="491"/>
    </location>
</feature>
<evidence type="ECO:0000256" key="1">
    <source>
        <dbReference type="ARBA" id="ARBA00004114"/>
    </source>
</evidence>
<comment type="subcellular location">
    <subcellularLocation>
        <location evidence="2">Cytoplasm</location>
        <location evidence="2">Cytoskeleton</location>
        <location evidence="2">Cilium basal body</location>
    </subcellularLocation>
    <subcellularLocation>
        <location evidence="1">Cytoplasm</location>
        <location evidence="1">Cytoskeleton</location>
        <location evidence="1">Microtubule organizing center</location>
        <location evidence="1">Centrosome</location>
        <location evidence="1">Centriole</location>
    </subcellularLocation>
</comment>
<dbReference type="InterPro" id="IPR032714">
    <property type="entry name" value="DZIP1_N"/>
</dbReference>
<feature type="compositionally biased region" description="Basic and acidic residues" evidence="12">
    <location>
        <begin position="415"/>
        <end position="426"/>
    </location>
</feature>
<feature type="compositionally biased region" description="Low complexity" evidence="12">
    <location>
        <begin position="667"/>
        <end position="676"/>
    </location>
</feature>
<keyword evidence="10" id="KW-0966">Cell projection</keyword>
<keyword evidence="8 11" id="KW-0175">Coiled coil</keyword>
<dbReference type="GO" id="GO:0008270">
    <property type="term" value="F:zinc ion binding"/>
    <property type="evidence" value="ECO:0007669"/>
    <property type="project" value="UniProtKB-KW"/>
</dbReference>
<dbReference type="AlphaFoldDB" id="K1QDD8"/>
<evidence type="ECO:0000256" key="6">
    <source>
        <dbReference type="ARBA" id="ARBA00022771"/>
    </source>
</evidence>
<feature type="region of interest" description="Disordered" evidence="12">
    <location>
        <begin position="838"/>
        <end position="947"/>
    </location>
</feature>
<feature type="compositionally biased region" description="Polar residues" evidence="12">
    <location>
        <begin position="794"/>
        <end position="808"/>
    </location>
</feature>
<reference evidence="13" key="1">
    <citation type="journal article" date="2012" name="Nature">
        <title>The oyster genome reveals stress adaptation and complexity of shell formation.</title>
        <authorList>
            <person name="Zhang G."/>
            <person name="Fang X."/>
            <person name="Guo X."/>
            <person name="Li L."/>
            <person name="Luo R."/>
            <person name="Xu F."/>
            <person name="Yang P."/>
            <person name="Zhang L."/>
            <person name="Wang X."/>
            <person name="Qi H."/>
            <person name="Xiong Z."/>
            <person name="Que H."/>
            <person name="Xie Y."/>
            <person name="Holland P.W."/>
            <person name="Paps J."/>
            <person name="Zhu Y."/>
            <person name="Wu F."/>
            <person name="Chen Y."/>
            <person name="Wang J."/>
            <person name="Peng C."/>
            <person name="Meng J."/>
            <person name="Yang L."/>
            <person name="Liu J."/>
            <person name="Wen B."/>
            <person name="Zhang N."/>
            <person name="Huang Z."/>
            <person name="Zhu Q."/>
            <person name="Feng Y."/>
            <person name="Mount A."/>
            <person name="Hedgecock D."/>
            <person name="Xu Z."/>
            <person name="Liu Y."/>
            <person name="Domazet-Loso T."/>
            <person name="Du Y."/>
            <person name="Sun X."/>
            <person name="Zhang S."/>
            <person name="Liu B."/>
            <person name="Cheng P."/>
            <person name="Jiang X."/>
            <person name="Li J."/>
            <person name="Fan D."/>
            <person name="Wang W."/>
            <person name="Fu W."/>
            <person name="Wang T."/>
            <person name="Wang B."/>
            <person name="Zhang J."/>
            <person name="Peng Z."/>
            <person name="Li Y."/>
            <person name="Li N."/>
            <person name="Wang J."/>
            <person name="Chen M."/>
            <person name="He Y."/>
            <person name="Tan F."/>
            <person name="Song X."/>
            <person name="Zheng Q."/>
            <person name="Huang R."/>
            <person name="Yang H."/>
            <person name="Du X."/>
            <person name="Chen L."/>
            <person name="Yang M."/>
            <person name="Gaffney P.M."/>
            <person name="Wang S."/>
            <person name="Luo L."/>
            <person name="She Z."/>
            <person name="Ming Y."/>
            <person name="Huang W."/>
            <person name="Zhang S."/>
            <person name="Huang B."/>
            <person name="Zhang Y."/>
            <person name="Qu T."/>
            <person name="Ni P."/>
            <person name="Miao G."/>
            <person name="Wang J."/>
            <person name="Wang Q."/>
            <person name="Steinberg C.E."/>
            <person name="Wang H."/>
            <person name="Li N."/>
            <person name="Qian L."/>
            <person name="Zhang G."/>
            <person name="Li Y."/>
            <person name="Yang H."/>
            <person name="Liu X."/>
            <person name="Wang J."/>
            <person name="Yin Y."/>
            <person name="Wang J."/>
        </authorList>
    </citation>
    <scope>NUCLEOTIDE SEQUENCE [LARGE SCALE GENOMIC DNA]</scope>
    <source>
        <strain evidence="13">05x7-T-G4-1.051#20</strain>
    </source>
</reference>
<feature type="compositionally biased region" description="Acidic residues" evidence="12">
    <location>
        <begin position="705"/>
        <end position="716"/>
    </location>
</feature>
<feature type="compositionally biased region" description="Polar residues" evidence="12">
    <location>
        <begin position="645"/>
        <end position="658"/>
    </location>
</feature>
<evidence type="ECO:0000256" key="3">
    <source>
        <dbReference type="ARBA" id="ARBA00009131"/>
    </source>
</evidence>
<evidence type="ECO:0000256" key="11">
    <source>
        <dbReference type="SAM" id="Coils"/>
    </source>
</evidence>
<dbReference type="Pfam" id="PF25977">
    <property type="entry name" value="DZIP1"/>
    <property type="match status" value="1"/>
</dbReference>
<accession>K1QDD8</accession>
<dbReference type="EMBL" id="JH818816">
    <property type="protein sequence ID" value="EKC34947.1"/>
    <property type="molecule type" value="Genomic_DNA"/>
</dbReference>
<dbReference type="PANTHER" id="PTHR21502">
    <property type="entry name" value="ZINC FINGER PROTEIN DZIP1"/>
    <property type="match status" value="1"/>
</dbReference>
<evidence type="ECO:0000256" key="10">
    <source>
        <dbReference type="ARBA" id="ARBA00023273"/>
    </source>
</evidence>
<dbReference type="InterPro" id="IPR051241">
    <property type="entry name" value="DZIP_RILPL"/>
</dbReference>
<keyword evidence="9" id="KW-0206">Cytoskeleton</keyword>
<feature type="compositionally biased region" description="Acidic residues" evidence="12">
    <location>
        <begin position="856"/>
        <end position="872"/>
    </location>
</feature>
<feature type="compositionally biased region" description="Acidic residues" evidence="12">
    <location>
        <begin position="937"/>
        <end position="947"/>
    </location>
</feature>
<keyword evidence="6" id="KW-0863">Zinc-finger</keyword>
<feature type="compositionally biased region" description="Acidic residues" evidence="12">
    <location>
        <begin position="762"/>
        <end position="780"/>
    </location>
</feature>
<keyword evidence="4" id="KW-0963">Cytoplasm</keyword>
<evidence type="ECO:0000256" key="12">
    <source>
        <dbReference type="SAM" id="MobiDB-lite"/>
    </source>
</evidence>
<feature type="compositionally biased region" description="Polar residues" evidence="12">
    <location>
        <begin position="688"/>
        <end position="703"/>
    </location>
</feature>
<proteinExistence type="inferred from homology"/>
<gene>
    <name evidence="13" type="ORF">CGI_10016231</name>
</gene>
<evidence type="ECO:0000256" key="8">
    <source>
        <dbReference type="ARBA" id="ARBA00023054"/>
    </source>
</evidence>
<dbReference type="InParanoid" id="K1QDD8"/>
<dbReference type="GO" id="GO:0036064">
    <property type="term" value="C:ciliary basal body"/>
    <property type="evidence" value="ECO:0007669"/>
    <property type="project" value="TreeGrafter"/>
</dbReference>
<feature type="compositionally biased region" description="Polar residues" evidence="12">
    <location>
        <begin position="888"/>
        <end position="912"/>
    </location>
</feature>
<keyword evidence="7" id="KW-0862">Zinc</keyword>
<evidence type="ECO:0000256" key="9">
    <source>
        <dbReference type="ARBA" id="ARBA00023212"/>
    </source>
</evidence>
<feature type="compositionally biased region" description="Basic and acidic residues" evidence="12">
    <location>
        <begin position="396"/>
        <end position="408"/>
    </location>
</feature>
<dbReference type="Pfam" id="PF13815">
    <property type="entry name" value="Dzip-like_N"/>
    <property type="match status" value="1"/>
</dbReference>
<feature type="region of interest" description="Disordered" evidence="12">
    <location>
        <begin position="586"/>
        <end position="820"/>
    </location>
</feature>
<feature type="region of interest" description="Disordered" evidence="12">
    <location>
        <begin position="332"/>
        <end position="358"/>
    </location>
</feature>
<dbReference type="PROSITE" id="PS50157">
    <property type="entry name" value="ZINC_FINGER_C2H2_2"/>
    <property type="match status" value="1"/>
</dbReference>
<protein>
    <submittedName>
        <fullName evidence="13">Zinc finger protein DZIP1</fullName>
    </submittedName>
</protein>
<dbReference type="PROSITE" id="PS00028">
    <property type="entry name" value="ZINC_FINGER_C2H2_1"/>
    <property type="match status" value="1"/>
</dbReference>
<dbReference type="InterPro" id="IPR013087">
    <property type="entry name" value="Znf_C2H2_type"/>
</dbReference>
<feature type="compositionally biased region" description="Polar residues" evidence="12">
    <location>
        <begin position="611"/>
        <end position="630"/>
    </location>
</feature>
<dbReference type="GO" id="GO:0060271">
    <property type="term" value="P:cilium assembly"/>
    <property type="evidence" value="ECO:0007669"/>
    <property type="project" value="TreeGrafter"/>
</dbReference>
<comment type="similarity">
    <text evidence="3">Belongs to the DZIP C2H2-type zinc-finger protein family.</text>
</comment>
<dbReference type="GO" id="GO:0005814">
    <property type="term" value="C:centriole"/>
    <property type="evidence" value="ECO:0007669"/>
    <property type="project" value="UniProtKB-SubCell"/>
</dbReference>
<dbReference type="PANTHER" id="PTHR21502:SF3">
    <property type="entry name" value="CILIUM ASSEMBLY PROTEIN DZIP1L"/>
    <property type="match status" value="1"/>
</dbReference>
<dbReference type="GO" id="GO:0005737">
    <property type="term" value="C:cytoplasm"/>
    <property type="evidence" value="ECO:0007669"/>
    <property type="project" value="TreeGrafter"/>
</dbReference>
<dbReference type="InterPro" id="IPR058883">
    <property type="entry name" value="DZIP1_dom"/>
</dbReference>
<evidence type="ECO:0000256" key="7">
    <source>
        <dbReference type="ARBA" id="ARBA00022833"/>
    </source>
</evidence>
<name>K1QDD8_MAGGI</name>
<evidence type="ECO:0000256" key="5">
    <source>
        <dbReference type="ARBA" id="ARBA00022723"/>
    </source>
</evidence>
<evidence type="ECO:0000313" key="13">
    <source>
        <dbReference type="EMBL" id="EKC34947.1"/>
    </source>
</evidence>